<keyword evidence="3" id="KW-1185">Reference proteome</keyword>
<evidence type="ECO:0000256" key="1">
    <source>
        <dbReference type="SAM" id="Phobius"/>
    </source>
</evidence>
<keyword evidence="1" id="KW-1133">Transmembrane helix</keyword>
<gene>
    <name evidence="2" type="ORF">GALMADRAFT_240585</name>
</gene>
<keyword evidence="1" id="KW-0812">Transmembrane</keyword>
<organism evidence="2 3">
    <name type="scientific">Galerina marginata (strain CBS 339.88)</name>
    <dbReference type="NCBI Taxonomy" id="685588"/>
    <lineage>
        <taxon>Eukaryota</taxon>
        <taxon>Fungi</taxon>
        <taxon>Dikarya</taxon>
        <taxon>Basidiomycota</taxon>
        <taxon>Agaricomycotina</taxon>
        <taxon>Agaricomycetes</taxon>
        <taxon>Agaricomycetidae</taxon>
        <taxon>Agaricales</taxon>
        <taxon>Agaricineae</taxon>
        <taxon>Strophariaceae</taxon>
        <taxon>Galerina</taxon>
    </lineage>
</organism>
<name>A0A067TQA6_GALM3</name>
<keyword evidence="1" id="KW-0472">Membrane</keyword>
<reference evidence="3" key="1">
    <citation type="journal article" date="2014" name="Proc. Natl. Acad. Sci. U.S.A.">
        <title>Extensive sampling of basidiomycete genomes demonstrates inadequacy of the white-rot/brown-rot paradigm for wood decay fungi.</title>
        <authorList>
            <person name="Riley R."/>
            <person name="Salamov A.A."/>
            <person name="Brown D.W."/>
            <person name="Nagy L.G."/>
            <person name="Floudas D."/>
            <person name="Held B.W."/>
            <person name="Levasseur A."/>
            <person name="Lombard V."/>
            <person name="Morin E."/>
            <person name="Otillar R."/>
            <person name="Lindquist E.A."/>
            <person name="Sun H."/>
            <person name="LaButti K.M."/>
            <person name="Schmutz J."/>
            <person name="Jabbour D."/>
            <person name="Luo H."/>
            <person name="Baker S.E."/>
            <person name="Pisabarro A.G."/>
            <person name="Walton J.D."/>
            <person name="Blanchette R.A."/>
            <person name="Henrissat B."/>
            <person name="Martin F."/>
            <person name="Cullen D."/>
            <person name="Hibbett D.S."/>
            <person name="Grigoriev I.V."/>
        </authorList>
    </citation>
    <scope>NUCLEOTIDE SEQUENCE [LARGE SCALE GENOMIC DNA]</scope>
    <source>
        <strain evidence="3">CBS 339.88</strain>
    </source>
</reference>
<protein>
    <submittedName>
        <fullName evidence="2">Uncharacterized protein</fullName>
    </submittedName>
</protein>
<dbReference type="HOGENOM" id="CLU_667392_0_0_1"/>
<accession>A0A067TQA6</accession>
<dbReference type="Proteomes" id="UP000027222">
    <property type="component" value="Unassembled WGS sequence"/>
</dbReference>
<dbReference type="AlphaFoldDB" id="A0A067TQA6"/>
<evidence type="ECO:0000313" key="3">
    <source>
        <dbReference type="Proteomes" id="UP000027222"/>
    </source>
</evidence>
<feature type="transmembrane region" description="Helical" evidence="1">
    <location>
        <begin position="6"/>
        <end position="26"/>
    </location>
</feature>
<evidence type="ECO:0000313" key="2">
    <source>
        <dbReference type="EMBL" id="KDR82094.1"/>
    </source>
</evidence>
<dbReference type="OrthoDB" id="5292533at2759"/>
<sequence length="412" mass="47066">MAPDWGFVQVITALAVLPLVLPGYWWRNIAAGSRWVWLTIQKKDGECDYLEWGTMALNPNLSVHICNGGTGVFRWCRDHPRHEPGERCWSAVLDRYFNSTKQRRTVKKPASFPLRQPFLCVDMKVIHAFILMSLEPEGSSRTTFAPVPLPPHHFELGNLVIAAERHEESGEVVVHLIPHGFVDNHLDLTPHEIECLLAGYPPYYREYLECYGHRVPSPIRSDADVYRGGWVVGVGLSASNYPLPLYFDTFRFRETYEWRGNMFWRALTRVRDVVENNIKPLYLDDPVAARNVQATIAGLNYLIFQCTDSGVSGSLRNSDMVDYRTRLGELTMEQCVTAMRIFNDSPNLDDEGLERLKEELTPMLFEVLKAVLRGAVSCMGYIKNSDREMERKMPMILSQAERVFVRGCDGSS</sequence>
<dbReference type="EMBL" id="KL142370">
    <property type="protein sequence ID" value="KDR82094.1"/>
    <property type="molecule type" value="Genomic_DNA"/>
</dbReference>
<proteinExistence type="predicted"/>